<sequence>MDNASVMVGIARLVEQRAENPHDQFKSGS</sequence>
<reference evidence="2" key="1">
    <citation type="submission" date="2013-09" db="EMBL/GenBank/DDBJ databases">
        <title>Corchorus olitorius genome sequencing.</title>
        <authorList>
            <person name="Alam M."/>
            <person name="Haque M.S."/>
            <person name="Islam M.S."/>
            <person name="Emdad E.M."/>
            <person name="Islam M.M."/>
            <person name="Ahmed B."/>
            <person name="Halim A."/>
            <person name="Hossen Q.M.M."/>
            <person name="Hossain M.Z."/>
            <person name="Ahmed R."/>
            <person name="Khan M.M."/>
            <person name="Islam R."/>
            <person name="Rashid M.M."/>
            <person name="Khan S.A."/>
            <person name="Rahman M.S."/>
            <person name="Alam M."/>
            <person name="Yahiya A.S."/>
            <person name="Khan M.S."/>
            <person name="Azam M.S."/>
            <person name="Haque T."/>
            <person name="Lashkar M.Z.H."/>
            <person name="Akhand A.I."/>
            <person name="Morshed G."/>
            <person name="Roy S."/>
            <person name="Uddin K.S."/>
            <person name="Rabeya T."/>
            <person name="Hossain A.S."/>
            <person name="Chowdhury A."/>
            <person name="Snigdha A.R."/>
            <person name="Mortoza M.S."/>
            <person name="Matin S.A."/>
            <person name="Hoque S.M.E."/>
            <person name="Islam M.K."/>
            <person name="Roy D.K."/>
            <person name="Haider R."/>
            <person name="Moosa M.M."/>
            <person name="Elias S.M."/>
            <person name="Hasan A.M."/>
            <person name="Jahan S."/>
            <person name="Shafiuddin M."/>
            <person name="Mahmood N."/>
            <person name="Shommy N.S."/>
        </authorList>
    </citation>
    <scope>NUCLEOTIDE SEQUENCE [LARGE SCALE GENOMIC DNA]</scope>
    <source>
        <strain evidence="2">cv. O-4</strain>
    </source>
</reference>
<accession>A0A1R3L207</accession>
<organism evidence="1 2">
    <name type="scientific">Corchorus olitorius</name>
    <dbReference type="NCBI Taxonomy" id="93759"/>
    <lineage>
        <taxon>Eukaryota</taxon>
        <taxon>Viridiplantae</taxon>
        <taxon>Streptophyta</taxon>
        <taxon>Embryophyta</taxon>
        <taxon>Tracheophyta</taxon>
        <taxon>Spermatophyta</taxon>
        <taxon>Magnoliopsida</taxon>
        <taxon>eudicotyledons</taxon>
        <taxon>Gunneridae</taxon>
        <taxon>Pentapetalae</taxon>
        <taxon>rosids</taxon>
        <taxon>malvids</taxon>
        <taxon>Malvales</taxon>
        <taxon>Malvaceae</taxon>
        <taxon>Grewioideae</taxon>
        <taxon>Apeibeae</taxon>
        <taxon>Corchorus</taxon>
    </lineage>
</organism>
<protein>
    <submittedName>
        <fullName evidence="1">Uncharacterized protein</fullName>
    </submittedName>
</protein>
<proteinExistence type="predicted"/>
<dbReference type="AlphaFoldDB" id="A0A1R3L207"/>
<comment type="caution">
    <text evidence="1">The sequence shown here is derived from an EMBL/GenBank/DDBJ whole genome shotgun (WGS) entry which is preliminary data.</text>
</comment>
<evidence type="ECO:0000313" key="2">
    <source>
        <dbReference type="Proteomes" id="UP000187203"/>
    </source>
</evidence>
<keyword evidence="2" id="KW-1185">Reference proteome</keyword>
<gene>
    <name evidence="1" type="ORF">COLO4_01764</name>
</gene>
<dbReference type="EMBL" id="AWUE01004400">
    <property type="protein sequence ID" value="OMP13394.1"/>
    <property type="molecule type" value="Genomic_DNA"/>
</dbReference>
<name>A0A1R3L207_9ROSI</name>
<dbReference type="Proteomes" id="UP000187203">
    <property type="component" value="Unassembled WGS sequence"/>
</dbReference>
<evidence type="ECO:0000313" key="1">
    <source>
        <dbReference type="EMBL" id="OMP13394.1"/>
    </source>
</evidence>